<dbReference type="Proteomes" id="UP000654482">
    <property type="component" value="Unassembled WGS sequence"/>
</dbReference>
<gene>
    <name evidence="1" type="ORF">IQ249_02840</name>
</gene>
<proteinExistence type="predicted"/>
<protein>
    <submittedName>
        <fullName evidence="1">Uncharacterized protein</fullName>
    </submittedName>
</protein>
<dbReference type="RefSeq" id="WP_194028018.1">
    <property type="nucleotide sequence ID" value="NZ_JADEWZ010000003.1"/>
</dbReference>
<keyword evidence="2" id="KW-1185">Reference proteome</keyword>
<reference evidence="1" key="1">
    <citation type="submission" date="2020-10" db="EMBL/GenBank/DDBJ databases">
        <authorList>
            <person name="Castelo-Branco R."/>
            <person name="Eusebio N."/>
            <person name="Adriana R."/>
            <person name="Vieira A."/>
            <person name="Brugerolle De Fraissinette N."/>
            <person name="Rezende De Castro R."/>
            <person name="Schneider M.P."/>
            <person name="Vasconcelos V."/>
            <person name="Leao P.N."/>
        </authorList>
    </citation>
    <scope>NUCLEOTIDE SEQUENCE</scope>
    <source>
        <strain evidence="1">LEGE 07157</strain>
    </source>
</reference>
<evidence type="ECO:0000313" key="1">
    <source>
        <dbReference type="EMBL" id="MBE9114825.1"/>
    </source>
</evidence>
<comment type="caution">
    <text evidence="1">The sequence shown here is derived from an EMBL/GenBank/DDBJ whole genome shotgun (WGS) entry which is preliminary data.</text>
</comment>
<dbReference type="AlphaFoldDB" id="A0A8J7B0D9"/>
<sequence>MVHVRFEGRSYDVTENQLNLTAGLSDAQLKERLAQHFDISVNRFCHYVVDKRPSGDTIVRPEAVYG</sequence>
<dbReference type="EMBL" id="JADEWZ010000003">
    <property type="protein sequence ID" value="MBE9114825.1"/>
    <property type="molecule type" value="Genomic_DNA"/>
</dbReference>
<organism evidence="1 2">
    <name type="scientific">Lusitaniella coriacea LEGE 07157</name>
    <dbReference type="NCBI Taxonomy" id="945747"/>
    <lineage>
        <taxon>Bacteria</taxon>
        <taxon>Bacillati</taxon>
        <taxon>Cyanobacteriota</taxon>
        <taxon>Cyanophyceae</taxon>
        <taxon>Spirulinales</taxon>
        <taxon>Lusitaniellaceae</taxon>
        <taxon>Lusitaniella</taxon>
    </lineage>
</organism>
<evidence type="ECO:0000313" key="2">
    <source>
        <dbReference type="Proteomes" id="UP000654482"/>
    </source>
</evidence>
<name>A0A8J7B0D9_9CYAN</name>
<accession>A0A8J7B0D9</accession>